<gene>
    <name evidence="3" type="ORF">PGO_120350</name>
</gene>
<comment type="caution">
    <text evidence="3">The sequence shown here is derived from an EMBL/GenBank/DDBJ whole genome shotgun (WGS) entry which is preliminary data.</text>
</comment>
<dbReference type="Pfam" id="PF09687">
    <property type="entry name" value="PRESAN"/>
    <property type="match status" value="1"/>
</dbReference>
<dbReference type="EMBL" id="BDQF01000013">
    <property type="protein sequence ID" value="GAW82043.1"/>
    <property type="molecule type" value="Genomic_DNA"/>
</dbReference>
<dbReference type="InterPro" id="IPR044885">
    <property type="entry name" value="PRESA_N_sf"/>
</dbReference>
<proteinExistence type="predicted"/>
<evidence type="ECO:0000256" key="1">
    <source>
        <dbReference type="SAM" id="MobiDB-lite"/>
    </source>
</evidence>
<feature type="region of interest" description="Disordered" evidence="1">
    <location>
        <begin position="85"/>
        <end position="108"/>
    </location>
</feature>
<feature type="region of interest" description="Disordered" evidence="1">
    <location>
        <begin position="1"/>
        <end position="25"/>
    </location>
</feature>
<dbReference type="NCBIfam" id="TIGR01639">
    <property type="entry name" value="P_fal_TIGR01639"/>
    <property type="match status" value="1"/>
</dbReference>
<evidence type="ECO:0000313" key="4">
    <source>
        <dbReference type="Proteomes" id="UP000195521"/>
    </source>
</evidence>
<feature type="compositionally biased region" description="Basic and acidic residues" evidence="1">
    <location>
        <begin position="7"/>
        <end position="25"/>
    </location>
</feature>
<evidence type="ECO:0000259" key="2">
    <source>
        <dbReference type="Pfam" id="PF09687"/>
    </source>
</evidence>
<dbReference type="InterPro" id="IPR019111">
    <property type="entry name" value="PRESA_N"/>
</dbReference>
<organism evidence="3 4">
    <name type="scientific">Plasmodium gonderi</name>
    <dbReference type="NCBI Taxonomy" id="77519"/>
    <lineage>
        <taxon>Eukaryota</taxon>
        <taxon>Sar</taxon>
        <taxon>Alveolata</taxon>
        <taxon>Apicomplexa</taxon>
        <taxon>Aconoidasida</taxon>
        <taxon>Haemosporida</taxon>
        <taxon>Plasmodiidae</taxon>
        <taxon>Plasmodium</taxon>
        <taxon>Plasmodium (Plasmodium)</taxon>
    </lineage>
</organism>
<dbReference type="Proteomes" id="UP000195521">
    <property type="component" value="Unassembled WGS sequence"/>
</dbReference>
<dbReference type="InterPro" id="IPR006526">
    <property type="entry name" value="Export_prot_PHISTa/b/c"/>
</dbReference>
<accession>A0A1Y1JNR9</accession>
<sequence>MAFFKKSNSDSAEKYSAKNNRRNEKSYTVANGSERNRSYGFNFGRFIQSSRCIGILVVAIYMLLLNISPLDNRVMSQIQRRNLSENNGNGSFRGGNSGNNNVPSVDSNSEDDIFGGFGDIDLNDDVFPVDQNTEESDKEASGLSNELPKINELEMIFSTDLTREELNDMVNSLDDLPSKNDIINIWKHAYAIEGQDFYELISSLYKYFGELKEKYQVDNKCAVDQWGNVISIFYHILSEREENYIKKFYELILKDSITKTEFVDFFNVCTKEAKELRETLHDMGKNELDAEMIPKN</sequence>
<reference evidence="4" key="1">
    <citation type="submission" date="2017-04" db="EMBL/GenBank/DDBJ databases">
        <title>Plasmodium gonderi genome.</title>
        <authorList>
            <person name="Arisue N."/>
            <person name="Honma H."/>
            <person name="Kawai S."/>
            <person name="Tougan T."/>
            <person name="Tanabe K."/>
            <person name="Horii T."/>
        </authorList>
    </citation>
    <scope>NUCLEOTIDE SEQUENCE [LARGE SCALE GENOMIC DNA]</scope>
    <source>
        <strain evidence="4">ATCC 30045</strain>
    </source>
</reference>
<feature type="domain" description="Plasmodium RESA N-terminal" evidence="2">
    <location>
        <begin position="161"/>
        <end position="282"/>
    </location>
</feature>
<dbReference type="RefSeq" id="XP_028544632.1">
    <property type="nucleotide sequence ID" value="XM_028688831.1"/>
</dbReference>
<dbReference type="PANTHER" id="PTHR36193:SF23">
    <property type="entry name" value="PHISTB DOMAIN-CONTAINING RESA-LIKE PROTEIN 1"/>
    <property type="match status" value="1"/>
</dbReference>
<dbReference type="OrthoDB" id="376477at2759"/>
<dbReference type="OMA" id="YNEPEMI"/>
<protein>
    <recommendedName>
        <fullName evidence="2">Plasmodium RESA N-terminal domain-containing protein</fullName>
    </recommendedName>
</protein>
<name>A0A1Y1JNR9_PLAGO</name>
<dbReference type="Gene3D" id="6.10.280.180">
    <property type="entry name" value="Plasmodium RESA, N-terminal helical domain"/>
    <property type="match status" value="1"/>
</dbReference>
<feature type="compositionally biased region" description="Low complexity" evidence="1">
    <location>
        <begin position="98"/>
        <end position="107"/>
    </location>
</feature>
<keyword evidence="4" id="KW-1185">Reference proteome</keyword>
<dbReference type="PANTHER" id="PTHR36193">
    <property type="entry name" value="PHISTB DOMAIN-CONTAINING RESA-LIKE PROTEIN 1"/>
    <property type="match status" value="1"/>
</dbReference>
<evidence type="ECO:0000313" key="3">
    <source>
        <dbReference type="EMBL" id="GAW82043.1"/>
    </source>
</evidence>
<dbReference type="GeneID" id="39748775"/>
<dbReference type="AlphaFoldDB" id="A0A1Y1JNR9"/>